<proteinExistence type="predicted"/>
<reference evidence="8 9" key="1">
    <citation type="submission" date="2019-08" db="EMBL/GenBank/DDBJ databases">
        <title>In-depth cultivation of the pig gut microbiome towards novel bacterial diversity and tailored functional studies.</title>
        <authorList>
            <person name="Wylensek D."/>
            <person name="Hitch T.C.A."/>
            <person name="Clavel T."/>
        </authorList>
    </citation>
    <scope>NUCLEOTIDE SEQUENCE [LARGE SCALE GENOMIC DNA]</scope>
    <source>
        <strain evidence="8 9">CA-Schmier-601-WT-1</strain>
    </source>
</reference>
<dbReference type="Pfam" id="PF00746">
    <property type="entry name" value="Gram_pos_anchor"/>
    <property type="match status" value="1"/>
</dbReference>
<feature type="non-terminal residue" evidence="8">
    <location>
        <position position="1"/>
    </location>
</feature>
<feature type="region of interest" description="Disordered" evidence="5">
    <location>
        <begin position="208"/>
        <end position="244"/>
    </location>
</feature>
<dbReference type="Gene3D" id="2.60.40.3930">
    <property type="match status" value="2"/>
</dbReference>
<dbReference type="InterPro" id="IPR041100">
    <property type="entry name" value="TQ"/>
</dbReference>
<dbReference type="Proteomes" id="UP000469325">
    <property type="component" value="Unassembled WGS sequence"/>
</dbReference>
<evidence type="ECO:0000259" key="6">
    <source>
        <dbReference type="Pfam" id="PF00746"/>
    </source>
</evidence>
<feature type="domain" description="Gram-positive cocci surface proteins LPxTG" evidence="6">
    <location>
        <begin position="174"/>
        <end position="212"/>
    </location>
</feature>
<dbReference type="NCBIfam" id="NF033903">
    <property type="entry name" value="VaFE_rpt"/>
    <property type="match status" value="1"/>
</dbReference>
<feature type="region of interest" description="Disordered" evidence="5">
    <location>
        <begin position="153"/>
        <end position="183"/>
    </location>
</feature>
<dbReference type="InterPro" id="IPR019931">
    <property type="entry name" value="LPXTG_anchor"/>
</dbReference>
<gene>
    <name evidence="8" type="ORF">FYJ68_09950</name>
</gene>
<keyword evidence="2" id="KW-0964">Secreted</keyword>
<dbReference type="Pfam" id="PF18202">
    <property type="entry name" value="TQ"/>
    <property type="match status" value="2"/>
</dbReference>
<accession>A0A6N7XR19</accession>
<feature type="domain" description="T-Q ester bond containing" evidence="7">
    <location>
        <begin position="4"/>
        <end position="37"/>
    </location>
</feature>
<feature type="domain" description="T-Q ester bond containing" evidence="7">
    <location>
        <begin position="39"/>
        <end position="159"/>
    </location>
</feature>
<protein>
    <submittedName>
        <fullName evidence="8">VaFE repeat-containing surface-anchored protein</fullName>
    </submittedName>
</protein>
<organism evidence="8 9">
    <name type="scientific">Olsenella porci</name>
    <dbReference type="NCBI Taxonomy" id="2652279"/>
    <lineage>
        <taxon>Bacteria</taxon>
        <taxon>Bacillati</taxon>
        <taxon>Actinomycetota</taxon>
        <taxon>Coriobacteriia</taxon>
        <taxon>Coriobacteriales</taxon>
        <taxon>Atopobiaceae</taxon>
        <taxon>Olsenella</taxon>
    </lineage>
</organism>
<evidence type="ECO:0000313" key="9">
    <source>
        <dbReference type="Proteomes" id="UP000469325"/>
    </source>
</evidence>
<evidence type="ECO:0000313" key="8">
    <source>
        <dbReference type="EMBL" id="MST73414.1"/>
    </source>
</evidence>
<comment type="caution">
    <text evidence="8">The sequence shown here is derived from an EMBL/GenBank/DDBJ whole genome shotgun (WGS) entry which is preliminary data.</text>
</comment>
<sequence length="244" mass="24691">DGTGLEGRKLVCTEELSRAGKVVATHADLKDEGQTVSLPGIHTTATDAADGDHEATAADKVAITDRVEWSGLVKGREYTVTGTLMDKSTGERVTGGDGSPVTASATFTADAESGSTDVTFEFDGSALAGHDVVAFETIAHDGRTVATHADLEDEGQTVSITEAPPETPREEKATKGGGQLPKTGDAGAPLAAIAGLCSAAGLSLAGARALRRRGRRDADGDAGIEIRRGPATGPDPLGGGDGDE</sequence>
<evidence type="ECO:0000256" key="4">
    <source>
        <dbReference type="ARBA" id="ARBA00023088"/>
    </source>
</evidence>
<evidence type="ECO:0000256" key="5">
    <source>
        <dbReference type="SAM" id="MobiDB-lite"/>
    </source>
</evidence>
<evidence type="ECO:0000256" key="3">
    <source>
        <dbReference type="ARBA" id="ARBA00022729"/>
    </source>
</evidence>
<dbReference type="NCBIfam" id="TIGR01167">
    <property type="entry name" value="LPXTG_anchor"/>
    <property type="match status" value="1"/>
</dbReference>
<feature type="compositionally biased region" description="Basic and acidic residues" evidence="5">
    <location>
        <begin position="216"/>
        <end position="228"/>
    </location>
</feature>
<keyword evidence="1" id="KW-0134">Cell wall</keyword>
<dbReference type="RefSeq" id="WP_154436125.1">
    <property type="nucleotide sequence ID" value="NZ_VUNC01000013.1"/>
</dbReference>
<evidence type="ECO:0000256" key="2">
    <source>
        <dbReference type="ARBA" id="ARBA00022525"/>
    </source>
</evidence>
<keyword evidence="9" id="KW-1185">Reference proteome</keyword>
<evidence type="ECO:0000256" key="1">
    <source>
        <dbReference type="ARBA" id="ARBA00022512"/>
    </source>
</evidence>
<keyword evidence="3" id="KW-0732">Signal</keyword>
<dbReference type="AlphaFoldDB" id="A0A6N7XR19"/>
<keyword evidence="4" id="KW-0572">Peptidoglycan-anchor</keyword>
<name>A0A6N7XR19_9ACTN</name>
<evidence type="ECO:0000259" key="7">
    <source>
        <dbReference type="Pfam" id="PF18202"/>
    </source>
</evidence>
<dbReference type="EMBL" id="VUNC01000013">
    <property type="protein sequence ID" value="MST73414.1"/>
    <property type="molecule type" value="Genomic_DNA"/>
</dbReference>